<dbReference type="HAMAP" id="MF_01813">
    <property type="entry name" value="MenG_UbiE_methyltr"/>
    <property type="match status" value="1"/>
</dbReference>
<accession>A0A8J3EM41</accession>
<keyword evidence="2 6" id="KW-0489">Methyltransferase</keyword>
<evidence type="ECO:0000313" key="8">
    <source>
        <dbReference type="Proteomes" id="UP000656813"/>
    </source>
</evidence>
<dbReference type="RefSeq" id="WP_188496613.1">
    <property type="nucleotide sequence ID" value="NZ_BMFV01000007.1"/>
</dbReference>
<dbReference type="AlphaFoldDB" id="A0A8J3EM41"/>
<dbReference type="FunFam" id="3.40.50.150:FF:000086">
    <property type="entry name" value="Demethylmenaquinone methyltransferase"/>
    <property type="match status" value="1"/>
</dbReference>
<comment type="pathway">
    <text evidence="6">Quinol/quinone metabolism; menaquinone biosynthesis; menaquinol from 1,4-dihydroxy-2-naphthoate: step 2/2.</text>
</comment>
<comment type="caution">
    <text evidence="6">Lacks conserved residue(s) required for the propagation of feature annotation.</text>
</comment>
<organism evidence="7 8">
    <name type="scientific">Pullulanibacillus pueri</name>
    <dbReference type="NCBI Taxonomy" id="1437324"/>
    <lineage>
        <taxon>Bacteria</taxon>
        <taxon>Bacillati</taxon>
        <taxon>Bacillota</taxon>
        <taxon>Bacilli</taxon>
        <taxon>Bacillales</taxon>
        <taxon>Sporolactobacillaceae</taxon>
        <taxon>Pullulanibacillus</taxon>
    </lineage>
</organism>
<comment type="function">
    <text evidence="5 6">Methyltransferase required for the conversion of demethylmenaquinol (DMKH2) to menaquinol (MKH2).</text>
</comment>
<comment type="similarity">
    <text evidence="6">Belongs to the class I-like SAM-binding methyltransferase superfamily. MenG/UbiE family.</text>
</comment>
<dbReference type="GO" id="GO:0032259">
    <property type="term" value="P:methylation"/>
    <property type="evidence" value="ECO:0007669"/>
    <property type="project" value="UniProtKB-KW"/>
</dbReference>
<keyword evidence="3 6" id="KW-0808">Transferase</keyword>
<evidence type="ECO:0000256" key="5">
    <source>
        <dbReference type="ARBA" id="ARBA00059758"/>
    </source>
</evidence>
<protein>
    <recommendedName>
        <fullName evidence="6">Demethylmenaquinone methyltransferase</fullName>
        <ecNumber evidence="6">2.1.1.163</ecNumber>
    </recommendedName>
</protein>
<feature type="binding site" evidence="6">
    <location>
        <position position="58"/>
    </location>
    <ligand>
        <name>S-adenosyl-L-methionine</name>
        <dbReference type="ChEBI" id="CHEBI:59789"/>
    </ligand>
</feature>
<dbReference type="GO" id="GO:0043770">
    <property type="term" value="F:demethylmenaquinone methyltransferase activity"/>
    <property type="evidence" value="ECO:0007669"/>
    <property type="project" value="UniProtKB-UniRule"/>
</dbReference>
<gene>
    <name evidence="6 7" type="primary">menG</name>
    <name evidence="7" type="ORF">GCM10007096_13250</name>
</gene>
<dbReference type="PROSITE" id="PS51608">
    <property type="entry name" value="SAM_MT_UBIE"/>
    <property type="match status" value="1"/>
</dbReference>
<name>A0A8J3EM41_9BACL</name>
<keyword evidence="1 6" id="KW-0474">Menaquinone biosynthesis</keyword>
<evidence type="ECO:0000256" key="2">
    <source>
        <dbReference type="ARBA" id="ARBA00022603"/>
    </source>
</evidence>
<evidence type="ECO:0000256" key="3">
    <source>
        <dbReference type="ARBA" id="ARBA00022679"/>
    </source>
</evidence>
<dbReference type="PANTHER" id="PTHR43591">
    <property type="entry name" value="METHYLTRANSFERASE"/>
    <property type="match status" value="1"/>
</dbReference>
<evidence type="ECO:0000256" key="4">
    <source>
        <dbReference type="ARBA" id="ARBA00022691"/>
    </source>
</evidence>
<dbReference type="InterPro" id="IPR004033">
    <property type="entry name" value="UbiE/COQ5_MeTrFase"/>
</dbReference>
<reference evidence="7" key="2">
    <citation type="submission" date="2020-09" db="EMBL/GenBank/DDBJ databases">
        <authorList>
            <person name="Sun Q."/>
            <person name="Zhou Y."/>
        </authorList>
    </citation>
    <scope>NUCLEOTIDE SEQUENCE</scope>
    <source>
        <strain evidence="7">CGMCC 1.12777</strain>
    </source>
</reference>
<comment type="catalytic activity">
    <reaction evidence="6">
        <text>a 2-demethylmenaquinol + S-adenosyl-L-methionine = a menaquinol + S-adenosyl-L-homocysteine + H(+)</text>
        <dbReference type="Rhea" id="RHEA:42640"/>
        <dbReference type="Rhea" id="RHEA-COMP:9539"/>
        <dbReference type="Rhea" id="RHEA-COMP:9563"/>
        <dbReference type="ChEBI" id="CHEBI:15378"/>
        <dbReference type="ChEBI" id="CHEBI:18151"/>
        <dbReference type="ChEBI" id="CHEBI:55437"/>
        <dbReference type="ChEBI" id="CHEBI:57856"/>
        <dbReference type="ChEBI" id="CHEBI:59789"/>
        <dbReference type="EC" id="2.1.1.163"/>
    </reaction>
</comment>
<dbReference type="PROSITE" id="PS01183">
    <property type="entry name" value="UBIE_1"/>
    <property type="match status" value="1"/>
</dbReference>
<keyword evidence="4 6" id="KW-0949">S-adenosyl-L-methionine</keyword>
<keyword evidence="8" id="KW-1185">Reference proteome</keyword>
<comment type="caution">
    <text evidence="7">The sequence shown here is derived from an EMBL/GenBank/DDBJ whole genome shotgun (WGS) entry which is preliminary data.</text>
</comment>
<dbReference type="Proteomes" id="UP000656813">
    <property type="component" value="Unassembled WGS sequence"/>
</dbReference>
<evidence type="ECO:0000256" key="6">
    <source>
        <dbReference type="HAMAP-Rule" id="MF_01813"/>
    </source>
</evidence>
<dbReference type="NCBIfam" id="TIGR01934">
    <property type="entry name" value="MenG_MenH_UbiE"/>
    <property type="match status" value="1"/>
</dbReference>
<dbReference type="CDD" id="cd02440">
    <property type="entry name" value="AdoMet_MTases"/>
    <property type="match status" value="1"/>
</dbReference>
<dbReference type="NCBIfam" id="NF001243">
    <property type="entry name" value="PRK00216.1-4"/>
    <property type="match status" value="1"/>
</dbReference>
<feature type="binding site" evidence="6">
    <location>
        <begin position="106"/>
        <end position="107"/>
    </location>
    <ligand>
        <name>S-adenosyl-L-methionine</name>
        <dbReference type="ChEBI" id="CHEBI:59789"/>
    </ligand>
</feature>
<dbReference type="Gene3D" id="3.40.50.150">
    <property type="entry name" value="Vaccinia Virus protein VP39"/>
    <property type="match status" value="1"/>
</dbReference>
<evidence type="ECO:0000256" key="1">
    <source>
        <dbReference type="ARBA" id="ARBA00022428"/>
    </source>
</evidence>
<dbReference type="NCBIfam" id="NF001244">
    <property type="entry name" value="PRK00216.1-5"/>
    <property type="match status" value="1"/>
</dbReference>
<dbReference type="UniPathway" id="UPA00079">
    <property type="reaction ID" value="UER00169"/>
</dbReference>
<feature type="binding site" evidence="6">
    <location>
        <position position="79"/>
    </location>
    <ligand>
        <name>S-adenosyl-L-methionine</name>
        <dbReference type="ChEBI" id="CHEBI:59789"/>
    </ligand>
</feature>
<dbReference type="EC" id="2.1.1.163" evidence="6"/>
<proteinExistence type="inferred from homology"/>
<dbReference type="Pfam" id="PF01209">
    <property type="entry name" value="Ubie_methyltran"/>
    <property type="match status" value="1"/>
</dbReference>
<dbReference type="InterPro" id="IPR023576">
    <property type="entry name" value="UbiE/COQ5_MeTrFase_CS"/>
</dbReference>
<dbReference type="PANTHER" id="PTHR43591:SF24">
    <property type="entry name" value="2-METHOXY-6-POLYPRENYL-1,4-BENZOQUINOL METHYLASE, MITOCHONDRIAL"/>
    <property type="match status" value="1"/>
</dbReference>
<dbReference type="SUPFAM" id="SSF53335">
    <property type="entry name" value="S-adenosyl-L-methionine-dependent methyltransferases"/>
    <property type="match status" value="1"/>
</dbReference>
<evidence type="ECO:0000313" key="7">
    <source>
        <dbReference type="EMBL" id="GGH78988.1"/>
    </source>
</evidence>
<sequence>MNEQKSEKVHHVFQSIYKKYDFMNSLISFNQHKVWRKKAMRAMAIAPGKKALDVCCGTGDWTISLAQAVGPKGHVEGLDFSENMLSVARHKIEEQQLSNVTLTHGDAMRLPYADNTFDYVSIGFGLRNVPDYLTVLKEIFRVLKPGGTLTCLETSHPKIPVYTQLYFLYFRYVMPALGKIFNGSYDEYVWLHESTRNFPDKKALTELFSQAGFSPIHVISLTGGVAAIHHATKPPLLK</sequence>
<dbReference type="InterPro" id="IPR029063">
    <property type="entry name" value="SAM-dependent_MTases_sf"/>
</dbReference>
<dbReference type="PROSITE" id="PS01184">
    <property type="entry name" value="UBIE_2"/>
    <property type="match status" value="1"/>
</dbReference>
<reference evidence="7" key="1">
    <citation type="journal article" date="2014" name="Int. J. Syst. Evol. Microbiol.">
        <title>Complete genome sequence of Corynebacterium casei LMG S-19264T (=DSM 44701T), isolated from a smear-ripened cheese.</title>
        <authorList>
            <consortium name="US DOE Joint Genome Institute (JGI-PGF)"/>
            <person name="Walter F."/>
            <person name="Albersmeier A."/>
            <person name="Kalinowski J."/>
            <person name="Ruckert C."/>
        </authorList>
    </citation>
    <scope>NUCLEOTIDE SEQUENCE</scope>
    <source>
        <strain evidence="7">CGMCC 1.12777</strain>
    </source>
</reference>
<dbReference type="EMBL" id="BMFV01000007">
    <property type="protein sequence ID" value="GGH78988.1"/>
    <property type="molecule type" value="Genomic_DNA"/>
</dbReference>
<dbReference type="GO" id="GO:0009234">
    <property type="term" value="P:menaquinone biosynthetic process"/>
    <property type="evidence" value="ECO:0007669"/>
    <property type="project" value="UniProtKB-UniRule"/>
</dbReference>